<dbReference type="InterPro" id="IPR052161">
    <property type="entry name" value="Mycobact_Acyl-CoA_DH"/>
</dbReference>
<comment type="similarity">
    <text evidence="2 6">Belongs to the acyl-CoA dehydrogenase family.</text>
</comment>
<evidence type="ECO:0000256" key="5">
    <source>
        <dbReference type="ARBA" id="ARBA00023002"/>
    </source>
</evidence>
<keyword evidence="10" id="KW-1185">Reference proteome</keyword>
<dbReference type="InterPro" id="IPR009100">
    <property type="entry name" value="AcylCoA_DH/oxidase_NM_dom_sf"/>
</dbReference>
<protein>
    <submittedName>
        <fullName evidence="9">Alkylation response protein AidB-like acyl-CoA dehydrogenase</fullName>
    </submittedName>
</protein>
<dbReference type="InterPro" id="IPR036250">
    <property type="entry name" value="AcylCo_DH-like_C"/>
</dbReference>
<dbReference type="Proteomes" id="UP001160334">
    <property type="component" value="Unassembled WGS sequence"/>
</dbReference>
<feature type="domain" description="Acyl-CoA dehydrogenase/oxidase C-terminal" evidence="7">
    <location>
        <begin position="226"/>
        <end position="381"/>
    </location>
</feature>
<evidence type="ECO:0000256" key="1">
    <source>
        <dbReference type="ARBA" id="ARBA00001974"/>
    </source>
</evidence>
<accession>A0ABT6M9E6</accession>
<comment type="caution">
    <text evidence="9">The sequence shown here is derived from an EMBL/GenBank/DDBJ whole genome shotgun (WGS) entry which is preliminary data.</text>
</comment>
<dbReference type="RefSeq" id="WP_280760264.1">
    <property type="nucleotide sequence ID" value="NZ_JARXVC010000004.1"/>
</dbReference>
<dbReference type="InterPro" id="IPR006091">
    <property type="entry name" value="Acyl-CoA_Oxase/DH_mid-dom"/>
</dbReference>
<organism evidence="9 10">
    <name type="scientific">Prescottella agglutinans</name>
    <dbReference type="NCBI Taxonomy" id="1644129"/>
    <lineage>
        <taxon>Bacteria</taxon>
        <taxon>Bacillati</taxon>
        <taxon>Actinomycetota</taxon>
        <taxon>Actinomycetes</taxon>
        <taxon>Mycobacteriales</taxon>
        <taxon>Nocardiaceae</taxon>
        <taxon>Prescottella</taxon>
    </lineage>
</organism>
<dbReference type="SUPFAM" id="SSF47203">
    <property type="entry name" value="Acyl-CoA dehydrogenase C-terminal domain-like"/>
    <property type="match status" value="1"/>
</dbReference>
<dbReference type="InterPro" id="IPR037069">
    <property type="entry name" value="AcylCoA_DH/ox_N_sf"/>
</dbReference>
<keyword evidence="3 6" id="KW-0285">Flavoprotein</keyword>
<keyword evidence="5 6" id="KW-0560">Oxidoreductase</keyword>
<evidence type="ECO:0000313" key="9">
    <source>
        <dbReference type="EMBL" id="MDH6280937.1"/>
    </source>
</evidence>
<dbReference type="PANTHER" id="PTHR43292">
    <property type="entry name" value="ACYL-COA DEHYDROGENASE"/>
    <property type="match status" value="1"/>
</dbReference>
<sequence length="400" mass="44083">MTHYAADAEPAEMERIRATVRGFADACDFASMTMTDYLGRRFDAGLAWVDYPVGQGGLGLARSLQGRLESALREAGGPAVDVYRNPIGTGMGAPTVAVHGTAAQRQRLLRPLWTGEEIWCQLFSEPDAGSDLAGVFTRAVRDGDAWVINGQKVWTSYAHKARWAMLLARTDPTVRKHQGLTYFVLDMTSPGVEVRPLRQANGQAEFNEVFLTDVRIPDAMRLGDEGQGWEVARTTLMNERTSIGGREAQRDEGYIGRLLAAWRERPELRTPAGYYHLMQVWADVEASRLTNERTRQALRTGAPGLEGSGAKVTFAKNNQAVTRLWAQLDPQGGLTYDNWSVDTGTAPSHRPGMYHYLRSRANSIEGGTSEILLGLIADRVLGLPKEPNPTATLAWQDIPK</sequence>
<dbReference type="Pfam" id="PF00441">
    <property type="entry name" value="Acyl-CoA_dh_1"/>
    <property type="match status" value="1"/>
</dbReference>
<feature type="domain" description="Acyl-CoA oxidase/dehydrogenase middle" evidence="8">
    <location>
        <begin position="120"/>
        <end position="214"/>
    </location>
</feature>
<dbReference type="Gene3D" id="1.20.140.10">
    <property type="entry name" value="Butyryl-CoA Dehydrogenase, subunit A, domain 3"/>
    <property type="match status" value="1"/>
</dbReference>
<dbReference type="SUPFAM" id="SSF56645">
    <property type="entry name" value="Acyl-CoA dehydrogenase NM domain-like"/>
    <property type="match status" value="1"/>
</dbReference>
<comment type="cofactor">
    <cofactor evidence="1 6">
        <name>FAD</name>
        <dbReference type="ChEBI" id="CHEBI:57692"/>
    </cofactor>
</comment>
<evidence type="ECO:0000259" key="8">
    <source>
        <dbReference type="Pfam" id="PF02770"/>
    </source>
</evidence>
<evidence type="ECO:0000256" key="3">
    <source>
        <dbReference type="ARBA" id="ARBA00022630"/>
    </source>
</evidence>
<evidence type="ECO:0000259" key="7">
    <source>
        <dbReference type="Pfam" id="PF00441"/>
    </source>
</evidence>
<dbReference type="Gene3D" id="2.40.110.10">
    <property type="entry name" value="Butyryl-CoA Dehydrogenase, subunit A, domain 2"/>
    <property type="match status" value="1"/>
</dbReference>
<dbReference type="Pfam" id="PF02770">
    <property type="entry name" value="Acyl-CoA_dh_M"/>
    <property type="match status" value="1"/>
</dbReference>
<dbReference type="Gene3D" id="1.10.540.10">
    <property type="entry name" value="Acyl-CoA dehydrogenase/oxidase, N-terminal domain"/>
    <property type="match status" value="1"/>
</dbReference>
<keyword evidence="4 6" id="KW-0274">FAD</keyword>
<proteinExistence type="inferred from homology"/>
<dbReference type="EMBL" id="JARXVC010000004">
    <property type="protein sequence ID" value="MDH6280937.1"/>
    <property type="molecule type" value="Genomic_DNA"/>
</dbReference>
<evidence type="ECO:0000256" key="6">
    <source>
        <dbReference type="RuleBase" id="RU362125"/>
    </source>
</evidence>
<gene>
    <name evidence="9" type="ORF">M2280_002150</name>
</gene>
<name>A0ABT6M9E6_9NOCA</name>
<reference evidence="9 10" key="1">
    <citation type="submission" date="2023-04" db="EMBL/GenBank/DDBJ databases">
        <title>Forest soil microbial communities from Buena Vista Peninsula, Colon Province, Panama.</title>
        <authorList>
            <person name="Bouskill N."/>
        </authorList>
    </citation>
    <scope>NUCLEOTIDE SEQUENCE [LARGE SCALE GENOMIC DNA]</scope>
    <source>
        <strain evidence="9 10">CFH S0262</strain>
    </source>
</reference>
<evidence type="ECO:0000313" key="10">
    <source>
        <dbReference type="Proteomes" id="UP001160334"/>
    </source>
</evidence>
<dbReference type="PANTHER" id="PTHR43292:SF4">
    <property type="entry name" value="ACYL-COA DEHYDROGENASE FADE34"/>
    <property type="match status" value="1"/>
</dbReference>
<dbReference type="InterPro" id="IPR009075">
    <property type="entry name" value="AcylCo_DH/oxidase_C"/>
</dbReference>
<evidence type="ECO:0000256" key="2">
    <source>
        <dbReference type="ARBA" id="ARBA00009347"/>
    </source>
</evidence>
<dbReference type="InterPro" id="IPR046373">
    <property type="entry name" value="Acyl-CoA_Oxase/DH_mid-dom_sf"/>
</dbReference>
<evidence type="ECO:0000256" key="4">
    <source>
        <dbReference type="ARBA" id="ARBA00022827"/>
    </source>
</evidence>